<evidence type="ECO:0000313" key="2">
    <source>
        <dbReference type="EMBL" id="GAD77869.1"/>
    </source>
</evidence>
<proteinExistence type="predicted"/>
<evidence type="ECO:0000259" key="1">
    <source>
        <dbReference type="Pfam" id="PF07007"/>
    </source>
</evidence>
<evidence type="ECO:0000313" key="3">
    <source>
        <dbReference type="Proteomes" id="UP000016567"/>
    </source>
</evidence>
<dbReference type="InterPro" id="IPR009739">
    <property type="entry name" value="LprI-like_N"/>
</dbReference>
<reference evidence="2 3" key="1">
    <citation type="submission" date="2013-09" db="EMBL/GenBank/DDBJ databases">
        <title>Whole genome shotgun sequence of Vibrio azureus NBRC 104587.</title>
        <authorList>
            <person name="Isaki S."/>
            <person name="Hosoyama A."/>
            <person name="Numata M."/>
            <person name="Hashimoto M."/>
            <person name="Hosoyama Y."/>
            <person name="Tsuchikane K."/>
            <person name="Noguchi M."/>
            <person name="Hirakata S."/>
            <person name="Ichikawa N."/>
            <person name="Ohji S."/>
            <person name="Yamazoe A."/>
            <person name="Fujita N."/>
        </authorList>
    </citation>
    <scope>NUCLEOTIDE SEQUENCE [LARGE SCALE GENOMIC DNA]</scope>
    <source>
        <strain evidence="2 3">NBRC 104587</strain>
    </source>
</reference>
<dbReference type="STRING" id="1219077.VAZ01S_096_00210"/>
<organism evidence="2 3">
    <name type="scientific">Vibrio azureus NBRC 104587</name>
    <dbReference type="NCBI Taxonomy" id="1219077"/>
    <lineage>
        <taxon>Bacteria</taxon>
        <taxon>Pseudomonadati</taxon>
        <taxon>Pseudomonadota</taxon>
        <taxon>Gammaproteobacteria</taxon>
        <taxon>Vibrionales</taxon>
        <taxon>Vibrionaceae</taxon>
        <taxon>Vibrio</taxon>
    </lineage>
</organism>
<dbReference type="Pfam" id="PF07007">
    <property type="entry name" value="LprI"/>
    <property type="match status" value="1"/>
</dbReference>
<name>U3C935_9VIBR</name>
<dbReference type="Gene3D" id="1.20.1270.180">
    <property type="match status" value="1"/>
</dbReference>
<dbReference type="eggNOG" id="COG3755">
    <property type="taxonomic scope" value="Bacteria"/>
</dbReference>
<dbReference type="OrthoDB" id="7340239at2"/>
<dbReference type="EMBL" id="BATL01000096">
    <property type="protein sequence ID" value="GAD77869.1"/>
    <property type="molecule type" value="Genomic_DNA"/>
</dbReference>
<gene>
    <name evidence="2" type="ORF">VAZ01S_096_00210</name>
</gene>
<dbReference type="Proteomes" id="UP000016567">
    <property type="component" value="Unassembled WGS sequence"/>
</dbReference>
<feature type="domain" description="Lysozyme inhibitor LprI-like N-terminal" evidence="1">
    <location>
        <begin position="38"/>
        <end position="129"/>
    </location>
</feature>
<dbReference type="AlphaFoldDB" id="U3C935"/>
<accession>U3C935</accession>
<sequence>MNTFRYIFKVSYIHLASFGLLIFPLLSFANEGENTIDCREPSTTLEINQCAEQDLAFAQVQLNQYLKVTYDLNVNEPELVSAIQEAQTAWQDYMLAHCGAVYKQWQGGTIRGVMALSCKTKLTQQRTHDIWTSFLTYMDNSAPVLPEPALDKTN</sequence>
<keyword evidence="3" id="KW-1185">Reference proteome</keyword>
<dbReference type="RefSeq" id="WP_021711604.1">
    <property type="nucleotide sequence ID" value="NZ_BAOB01000498.1"/>
</dbReference>
<comment type="caution">
    <text evidence="2">The sequence shown here is derived from an EMBL/GenBank/DDBJ whole genome shotgun (WGS) entry which is preliminary data.</text>
</comment>
<protein>
    <recommendedName>
        <fullName evidence="1">Lysozyme inhibitor LprI-like N-terminal domain-containing protein</fullName>
    </recommendedName>
</protein>